<accession>A0A1Y1IUJ2</accession>
<evidence type="ECO:0000259" key="1">
    <source>
        <dbReference type="Pfam" id="PF01370"/>
    </source>
</evidence>
<feature type="domain" description="NAD-dependent epimerase/dehydratase" evidence="1">
    <location>
        <begin position="69"/>
        <end position="281"/>
    </location>
</feature>
<proteinExistence type="predicted"/>
<dbReference type="AlphaFoldDB" id="A0A1Y1IUJ2"/>
<evidence type="ECO:0000313" key="2">
    <source>
        <dbReference type="EMBL" id="GAQ92347.1"/>
    </source>
</evidence>
<dbReference type="Pfam" id="PF01370">
    <property type="entry name" value="Epimerase"/>
    <property type="match status" value="1"/>
</dbReference>
<organism evidence="2 3">
    <name type="scientific">Klebsormidium nitens</name>
    <name type="common">Green alga</name>
    <name type="synonym">Ulothrix nitens</name>
    <dbReference type="NCBI Taxonomy" id="105231"/>
    <lineage>
        <taxon>Eukaryota</taxon>
        <taxon>Viridiplantae</taxon>
        <taxon>Streptophyta</taxon>
        <taxon>Klebsormidiophyceae</taxon>
        <taxon>Klebsormidiales</taxon>
        <taxon>Klebsormidiaceae</taxon>
        <taxon>Klebsormidium</taxon>
    </lineage>
</organism>
<dbReference type="Gene3D" id="3.40.50.720">
    <property type="entry name" value="NAD(P)-binding Rossmann-like Domain"/>
    <property type="match status" value="1"/>
</dbReference>
<dbReference type="Proteomes" id="UP000054558">
    <property type="component" value="Unassembled WGS sequence"/>
</dbReference>
<dbReference type="GO" id="GO:0044877">
    <property type="term" value="F:protein-containing complex binding"/>
    <property type="evidence" value="ECO:0000318"/>
    <property type="project" value="GO_Central"/>
</dbReference>
<protein>
    <submittedName>
        <fullName evidence="2">NAD(P)-binding Rossmann-fold superfamily protein</fullName>
    </submittedName>
</protein>
<name>A0A1Y1IUJ2_KLENI</name>
<dbReference type="PANTHER" id="PTHR12126:SF11">
    <property type="entry name" value="NADH DEHYDROGENASE [UBIQUINONE] 1 ALPHA SUBCOMPLEX SUBUNIT 9, MITOCHONDRIAL"/>
    <property type="match status" value="1"/>
</dbReference>
<dbReference type="STRING" id="105231.A0A1Y1IUJ2"/>
<dbReference type="GO" id="GO:0006744">
    <property type="term" value="P:ubiquinone biosynthetic process"/>
    <property type="evidence" value="ECO:0000318"/>
    <property type="project" value="GO_Central"/>
</dbReference>
<dbReference type="InterPro" id="IPR036291">
    <property type="entry name" value="NAD(P)-bd_dom_sf"/>
</dbReference>
<dbReference type="InterPro" id="IPR001509">
    <property type="entry name" value="Epimerase_deHydtase"/>
</dbReference>
<dbReference type="CDD" id="cd05271">
    <property type="entry name" value="NDUFA9_like_SDR_a"/>
    <property type="match status" value="1"/>
</dbReference>
<reference evidence="2 3" key="1">
    <citation type="journal article" date="2014" name="Nat. Commun.">
        <title>Klebsormidium flaccidum genome reveals primary factors for plant terrestrial adaptation.</title>
        <authorList>
            <person name="Hori K."/>
            <person name="Maruyama F."/>
            <person name="Fujisawa T."/>
            <person name="Togashi T."/>
            <person name="Yamamoto N."/>
            <person name="Seo M."/>
            <person name="Sato S."/>
            <person name="Yamada T."/>
            <person name="Mori H."/>
            <person name="Tajima N."/>
            <person name="Moriyama T."/>
            <person name="Ikeuchi M."/>
            <person name="Watanabe M."/>
            <person name="Wada H."/>
            <person name="Kobayashi K."/>
            <person name="Saito M."/>
            <person name="Masuda T."/>
            <person name="Sasaki-Sekimoto Y."/>
            <person name="Mashiguchi K."/>
            <person name="Awai K."/>
            <person name="Shimojima M."/>
            <person name="Masuda S."/>
            <person name="Iwai M."/>
            <person name="Nobusawa T."/>
            <person name="Narise T."/>
            <person name="Kondo S."/>
            <person name="Saito H."/>
            <person name="Sato R."/>
            <person name="Murakawa M."/>
            <person name="Ihara Y."/>
            <person name="Oshima-Yamada Y."/>
            <person name="Ohtaka K."/>
            <person name="Satoh M."/>
            <person name="Sonobe K."/>
            <person name="Ishii M."/>
            <person name="Ohtani R."/>
            <person name="Kanamori-Sato M."/>
            <person name="Honoki R."/>
            <person name="Miyazaki D."/>
            <person name="Mochizuki H."/>
            <person name="Umetsu J."/>
            <person name="Higashi K."/>
            <person name="Shibata D."/>
            <person name="Kamiya Y."/>
            <person name="Sato N."/>
            <person name="Nakamura Y."/>
            <person name="Tabata S."/>
            <person name="Ida S."/>
            <person name="Kurokawa K."/>
            <person name="Ohta H."/>
        </authorList>
    </citation>
    <scope>NUCLEOTIDE SEQUENCE [LARGE SCALE GENOMIC DNA]</scope>
    <source>
        <strain evidence="2 3">NIES-2285</strain>
    </source>
</reference>
<gene>
    <name evidence="2" type="ORF">KFL_009870040</name>
</gene>
<dbReference type="GO" id="GO:0005739">
    <property type="term" value="C:mitochondrion"/>
    <property type="evidence" value="ECO:0000318"/>
    <property type="project" value="GO_Central"/>
</dbReference>
<dbReference type="EMBL" id="DF237936">
    <property type="protein sequence ID" value="GAQ92347.1"/>
    <property type="molecule type" value="Genomic_DNA"/>
</dbReference>
<dbReference type="OrthoDB" id="275457at2759"/>
<dbReference type="SUPFAM" id="SSF51735">
    <property type="entry name" value="NAD(P)-binding Rossmann-fold domains"/>
    <property type="match status" value="1"/>
</dbReference>
<keyword evidence="3" id="KW-1185">Reference proteome</keyword>
<dbReference type="InterPro" id="IPR051207">
    <property type="entry name" value="ComplexI_NDUFA9_subunit"/>
</dbReference>
<evidence type="ECO:0000313" key="3">
    <source>
        <dbReference type="Proteomes" id="UP000054558"/>
    </source>
</evidence>
<sequence length="402" mass="42866">MLARRLWPLRARALAEWPAVVTNAGDAVASQQGLPGSVAGQRGMAVMASGLHPAVKGAGGRSSVSGLTVTVFGATGFLGRYVVQQLARVGSQVVVPYRGIDDEYRHLKPMGDLGQIVPIHYDIRNDALLAAALARSNVVINLLGRDHETRNFRFQDINVDFPTRLAQACAAHGGIQRFVHLSCLNASPESPSAQLRTKAAGEAAVRAILPEAVIMRPAPMFGTEDRLLKHIASLVKKMPAVPLIGGGATKVQPVSVLDVAAAVLTAVRDDGAAAGQTFTLGGPDVFTYKQVFQLVFDTIREAPSTVDLPFPLAKLLALPREWLLPRLPTPVPSPPMFTADYIHRLEQDQVVPPNCPSFPELGLTPRRMAGINIEYLFSYRAGGPDKGTTLGEATDPTTASGI</sequence>
<dbReference type="PANTHER" id="PTHR12126">
    <property type="entry name" value="NADH-UBIQUINONE OXIDOREDUCTASE 39 KDA SUBUNIT-RELATED"/>
    <property type="match status" value="1"/>
</dbReference>
<dbReference type="OMA" id="PEDQFTN"/>